<protein>
    <submittedName>
        <fullName evidence="1">Uncharacterized protein</fullName>
    </submittedName>
</protein>
<organism evidence="1 2">
    <name type="scientific">Rheinheimera soli</name>
    <dbReference type="NCBI Taxonomy" id="443616"/>
    <lineage>
        <taxon>Bacteria</taxon>
        <taxon>Pseudomonadati</taxon>
        <taxon>Pseudomonadota</taxon>
        <taxon>Gammaproteobacteria</taxon>
        <taxon>Chromatiales</taxon>
        <taxon>Chromatiaceae</taxon>
        <taxon>Rheinheimera</taxon>
    </lineage>
</organism>
<dbReference type="EMBL" id="JAVDWR010000010">
    <property type="protein sequence ID" value="MDR7121891.1"/>
    <property type="molecule type" value="Genomic_DNA"/>
</dbReference>
<proteinExistence type="predicted"/>
<evidence type="ECO:0000313" key="2">
    <source>
        <dbReference type="Proteomes" id="UP001257909"/>
    </source>
</evidence>
<comment type="caution">
    <text evidence="1">The sequence shown here is derived from an EMBL/GenBank/DDBJ whole genome shotgun (WGS) entry which is preliminary data.</text>
</comment>
<gene>
    <name evidence="1" type="ORF">J2W69_002848</name>
</gene>
<evidence type="ECO:0000313" key="1">
    <source>
        <dbReference type="EMBL" id="MDR7121891.1"/>
    </source>
</evidence>
<name>A0ABU1W1R6_9GAMM</name>
<keyword evidence="2" id="KW-1185">Reference proteome</keyword>
<dbReference type="RefSeq" id="WP_310279596.1">
    <property type="nucleotide sequence ID" value="NZ_JAVDWR010000010.1"/>
</dbReference>
<accession>A0ABU1W1R6</accession>
<reference evidence="1 2" key="1">
    <citation type="submission" date="2023-07" db="EMBL/GenBank/DDBJ databases">
        <title>Sorghum-associated microbial communities from plants grown in Nebraska, USA.</title>
        <authorList>
            <person name="Schachtman D."/>
        </authorList>
    </citation>
    <scope>NUCLEOTIDE SEQUENCE [LARGE SCALE GENOMIC DNA]</scope>
    <source>
        <strain evidence="1 2">4138</strain>
    </source>
</reference>
<sequence length="41" mass="4352">MTLFGILPVRDLPTTQENADGKPSVVATLYVLSKVKGCTST</sequence>
<dbReference type="Proteomes" id="UP001257909">
    <property type="component" value="Unassembled WGS sequence"/>
</dbReference>